<reference evidence="1 2" key="1">
    <citation type="journal article" date="2002" name="Proc. Natl. Acad. Sci. U.S.A.">
        <title>Extensive mosaic structure revealed by the complete genome sequence of uropathogenic Escherichia coli.</title>
        <authorList>
            <person name="Welch R.A."/>
            <person name="Burland V."/>
            <person name="Plunkett G.III."/>
            <person name="Redford P."/>
            <person name="Roesch P."/>
            <person name="Rasko D."/>
            <person name="Buckles E.L."/>
            <person name="Liou S.R."/>
            <person name="Boutin A."/>
            <person name="Hackett J."/>
            <person name="Stroud D."/>
            <person name="Mayhew G.F."/>
            <person name="Rose D.J."/>
            <person name="Zhou S."/>
            <person name="Schwartz D.C."/>
            <person name="Perna N.T."/>
            <person name="Mobley H.L."/>
            <person name="Donnenberg M.S."/>
            <person name="Blattner F.R."/>
        </authorList>
    </citation>
    <scope>NUCLEOTIDE SEQUENCE [LARGE SCALE GENOMIC DNA]</scope>
    <source>
        <strain evidence="2">CFT073 / ATCC 700928 / UPEC</strain>
    </source>
</reference>
<organism evidence="1 2">
    <name type="scientific">Escherichia coli O6:H1 (strain CFT073 / ATCC 700928 / UPEC)</name>
    <dbReference type="NCBI Taxonomy" id="199310"/>
    <lineage>
        <taxon>Bacteria</taxon>
        <taxon>Pseudomonadati</taxon>
        <taxon>Pseudomonadota</taxon>
        <taxon>Gammaproteobacteria</taxon>
        <taxon>Enterobacterales</taxon>
        <taxon>Enterobacteriaceae</taxon>
        <taxon>Escherichia</taxon>
    </lineage>
</organism>
<protein>
    <submittedName>
        <fullName evidence="1">Uncharacterized protein</fullName>
    </submittedName>
</protein>
<proteinExistence type="predicted"/>
<gene>
    <name evidence="1" type="ordered locus">c3486</name>
</gene>
<keyword evidence="2" id="KW-1185">Reference proteome</keyword>
<dbReference type="AlphaFoldDB" id="A0A0H2VCR8"/>
<accession>A0A0H2VCR8</accession>
<dbReference type="KEGG" id="ecc:c3486"/>
<sequence>MMINLTLWLTVCFGGKFRQKRTIALGTGSGSDAGFRGDNFTMKKLSAPLIQ</sequence>
<evidence type="ECO:0000313" key="1">
    <source>
        <dbReference type="EMBL" id="AAN81934.1"/>
    </source>
</evidence>
<dbReference type="Proteomes" id="UP000001410">
    <property type="component" value="Chromosome"/>
</dbReference>
<name>A0A0H2VCR8_ECOL6</name>
<dbReference type="HOGENOM" id="CLU_3117288_0_0_6"/>
<evidence type="ECO:0000313" key="2">
    <source>
        <dbReference type="Proteomes" id="UP000001410"/>
    </source>
</evidence>
<dbReference type="STRING" id="199310.c3486"/>
<dbReference type="EMBL" id="AE014075">
    <property type="protein sequence ID" value="AAN81934.1"/>
    <property type="molecule type" value="Genomic_DNA"/>
</dbReference>